<dbReference type="EMBL" id="AHFK01000018">
    <property type="protein sequence ID" value="EOQ19700.1"/>
    <property type="molecule type" value="Genomic_DNA"/>
</dbReference>
<gene>
    <name evidence="1" type="ORF">IKC_04174</name>
</gene>
<evidence type="ECO:0000313" key="1">
    <source>
        <dbReference type="EMBL" id="EOQ19700.1"/>
    </source>
</evidence>
<organism evidence="1 2">
    <name type="scientific">Bacillus cereus VD184</name>
    <dbReference type="NCBI Taxonomy" id="1053242"/>
    <lineage>
        <taxon>Bacteria</taxon>
        <taxon>Bacillati</taxon>
        <taxon>Bacillota</taxon>
        <taxon>Bacilli</taxon>
        <taxon>Bacillales</taxon>
        <taxon>Bacillaceae</taxon>
        <taxon>Bacillus</taxon>
        <taxon>Bacillus cereus group</taxon>
    </lineage>
</organism>
<reference evidence="1 2" key="1">
    <citation type="submission" date="2012-12" db="EMBL/GenBank/DDBJ databases">
        <title>The Genome Sequence of Bacillus cereus VD184.</title>
        <authorList>
            <consortium name="The Broad Institute Genome Sequencing Platform"/>
            <consortium name="The Broad Institute Genome Sequencing Center for Infectious Disease"/>
            <person name="Feldgarden M."/>
            <person name="Van der Auwera G.A."/>
            <person name="Mahillon J."/>
            <person name="Duprez V."/>
            <person name="Timmery S."/>
            <person name="Mattelet C."/>
            <person name="Dierick K."/>
            <person name="Sun M."/>
            <person name="Yu Z."/>
            <person name="Zhu L."/>
            <person name="Hu X."/>
            <person name="Shank E.B."/>
            <person name="Swiecicka I."/>
            <person name="Hansen B.M."/>
            <person name="Andrup L."/>
            <person name="Walker B."/>
            <person name="Young S.K."/>
            <person name="Zeng Q."/>
            <person name="Gargeya S."/>
            <person name="Fitzgerald M."/>
            <person name="Haas B."/>
            <person name="Abouelleil A."/>
            <person name="Alvarado L."/>
            <person name="Arachchi H.M."/>
            <person name="Berlin A.M."/>
            <person name="Chapman S.B."/>
            <person name="Dewar J."/>
            <person name="Goldberg J."/>
            <person name="Griggs A."/>
            <person name="Gujja S."/>
            <person name="Hansen M."/>
            <person name="Howarth C."/>
            <person name="Imamovic A."/>
            <person name="Larimer J."/>
            <person name="McCowan C."/>
            <person name="Murphy C."/>
            <person name="Neiman D."/>
            <person name="Pearson M."/>
            <person name="Priest M."/>
            <person name="Roberts A."/>
            <person name="Saif S."/>
            <person name="Shea T."/>
            <person name="Sisk P."/>
            <person name="Sykes S."/>
            <person name="Wortman J."/>
            <person name="Nusbaum C."/>
            <person name="Birren B."/>
        </authorList>
    </citation>
    <scope>NUCLEOTIDE SEQUENCE [LARGE SCALE GENOMIC DNA]</scope>
    <source>
        <strain evidence="1 2">VD184</strain>
    </source>
</reference>
<accession>A0A9W5VV54</accession>
<dbReference type="Proteomes" id="UP000014028">
    <property type="component" value="Unassembled WGS sequence"/>
</dbReference>
<name>A0A9W5VV54_BACCE</name>
<comment type="caution">
    <text evidence="1">The sequence shown here is derived from an EMBL/GenBank/DDBJ whole genome shotgun (WGS) entry which is preliminary data.</text>
</comment>
<proteinExistence type="predicted"/>
<sequence length="145" mass="16530">MNNNEILKRAEQLYCNQIFAVFALDMIGSKVAEVSNPFFNDGYVCADILLSSNLKFQVYSKKVKNQLNDDLYLYKQYLSRNIVNQKIHAIKVDPDGDNLCLVIYTDAGYVKLLLGFNSKEGFQEGGILDRLLRPIEKQLIQGMLV</sequence>
<protein>
    <submittedName>
        <fullName evidence="1">Uncharacterized protein</fullName>
    </submittedName>
</protein>
<evidence type="ECO:0000313" key="2">
    <source>
        <dbReference type="Proteomes" id="UP000014028"/>
    </source>
</evidence>
<dbReference type="RefSeq" id="WP_016121667.1">
    <property type="nucleotide sequence ID" value="NZ_KB976820.1"/>
</dbReference>
<dbReference type="AlphaFoldDB" id="A0A9W5VV54"/>